<dbReference type="OrthoDB" id="9780718at2"/>
<dbReference type="InterPro" id="IPR036890">
    <property type="entry name" value="HATPase_C_sf"/>
</dbReference>
<keyword evidence="10 11" id="KW-0472">Membrane</keyword>
<dbReference type="Gene3D" id="3.30.565.10">
    <property type="entry name" value="Histidine kinase-like ATPase, C-terminal domain"/>
    <property type="match status" value="1"/>
</dbReference>
<dbReference type="SUPFAM" id="SSF47384">
    <property type="entry name" value="Homodimeric domain of signal transducing histidine kinase"/>
    <property type="match status" value="1"/>
</dbReference>
<dbReference type="Pfam" id="PF02518">
    <property type="entry name" value="HATPase_c"/>
    <property type="match status" value="1"/>
</dbReference>
<dbReference type="SUPFAM" id="SSF55874">
    <property type="entry name" value="ATPase domain of HSP90 chaperone/DNA topoisomerase II/histidine kinase"/>
    <property type="match status" value="1"/>
</dbReference>
<dbReference type="GO" id="GO:0000155">
    <property type="term" value="F:phosphorelay sensor kinase activity"/>
    <property type="evidence" value="ECO:0007669"/>
    <property type="project" value="InterPro"/>
</dbReference>
<keyword evidence="6 11" id="KW-0812">Transmembrane</keyword>
<dbReference type="PANTHER" id="PTHR45528">
    <property type="entry name" value="SENSOR HISTIDINE KINASE CPXA"/>
    <property type="match status" value="1"/>
</dbReference>
<dbReference type="CDD" id="cd00082">
    <property type="entry name" value="HisKA"/>
    <property type="match status" value="1"/>
</dbReference>
<evidence type="ECO:0000313" key="14">
    <source>
        <dbReference type="Proteomes" id="UP000184080"/>
    </source>
</evidence>
<dbReference type="STRING" id="1121298.SAMN05444401_1971"/>
<dbReference type="PANTHER" id="PTHR45528:SF10">
    <property type="entry name" value="METHYL-ACCEPTING CHEMOTAXIS PROTEIN"/>
    <property type="match status" value="1"/>
</dbReference>
<feature type="domain" description="Histidine kinase" evidence="12">
    <location>
        <begin position="213"/>
        <end position="423"/>
    </location>
</feature>
<evidence type="ECO:0000256" key="3">
    <source>
        <dbReference type="ARBA" id="ARBA00012438"/>
    </source>
</evidence>
<dbReference type="RefSeq" id="WP_073005970.1">
    <property type="nucleotide sequence ID" value="NZ_FQZO01000002.1"/>
</dbReference>
<name>A0A1M6FJM9_9CLOT</name>
<keyword evidence="14" id="KW-1185">Reference proteome</keyword>
<feature type="transmembrane region" description="Helical" evidence="11">
    <location>
        <begin position="122"/>
        <end position="144"/>
    </location>
</feature>
<sequence>MKKFDKVISILIVVYLATSIGLLALFQGINNKSNGEYKVEINRIYLGLVEGDSFTEPDLTSYKFIKSVSFLPKSVHTSIEDINEFYKSTNGLKYEIKPWYDGDKLLGYLKFNYADSVSDKSILLKMQFVLFIFAAIIISVLLYVKNSILKPFNVLSEMPYELSKGNLKEDIKENKNRYFGKFVWGINVLRENLDYHKIQELKLEKEKKLLLLSISHDIKTPLNTIKLYAKAIEENVYDTNERKVLAAKQIQEKSLEIENFVKEIIKTSSEDILEIEVKNDEFYLEDLIDKVIIIYKEKCNLKMIDFIVEDYSNKLVKGDLDRVLEVIGNIIENAFKYGDGKEIKISFYEEDYCQLIKIFNSGETISENEFNHIFDSFYRASNAKDKQGNGLGLYICKYIMEKMDGEIFSECEREGMSFTLVLR</sequence>
<evidence type="ECO:0000256" key="1">
    <source>
        <dbReference type="ARBA" id="ARBA00000085"/>
    </source>
</evidence>
<comment type="catalytic activity">
    <reaction evidence="1">
        <text>ATP + protein L-histidine = ADP + protein N-phospho-L-histidine.</text>
        <dbReference type="EC" id="2.7.13.3"/>
    </reaction>
</comment>
<evidence type="ECO:0000256" key="2">
    <source>
        <dbReference type="ARBA" id="ARBA00004141"/>
    </source>
</evidence>
<dbReference type="SMART" id="SM00387">
    <property type="entry name" value="HATPase_c"/>
    <property type="match status" value="1"/>
</dbReference>
<keyword evidence="5" id="KW-0808">Transferase</keyword>
<comment type="subcellular location">
    <subcellularLocation>
        <location evidence="2">Membrane</location>
        <topology evidence="2">Multi-pass membrane protein</topology>
    </subcellularLocation>
</comment>
<keyword evidence="7 13" id="KW-0418">Kinase</keyword>
<evidence type="ECO:0000256" key="9">
    <source>
        <dbReference type="ARBA" id="ARBA00023012"/>
    </source>
</evidence>
<dbReference type="EC" id="2.7.13.3" evidence="3"/>
<dbReference type="InterPro" id="IPR036097">
    <property type="entry name" value="HisK_dim/P_sf"/>
</dbReference>
<evidence type="ECO:0000256" key="11">
    <source>
        <dbReference type="SAM" id="Phobius"/>
    </source>
</evidence>
<evidence type="ECO:0000256" key="8">
    <source>
        <dbReference type="ARBA" id="ARBA00022989"/>
    </source>
</evidence>
<evidence type="ECO:0000256" key="7">
    <source>
        <dbReference type="ARBA" id="ARBA00022777"/>
    </source>
</evidence>
<dbReference type="InterPro" id="IPR005467">
    <property type="entry name" value="His_kinase_dom"/>
</dbReference>
<evidence type="ECO:0000256" key="5">
    <source>
        <dbReference type="ARBA" id="ARBA00022679"/>
    </source>
</evidence>
<dbReference type="InterPro" id="IPR003594">
    <property type="entry name" value="HATPase_dom"/>
</dbReference>
<dbReference type="PROSITE" id="PS50109">
    <property type="entry name" value="HIS_KIN"/>
    <property type="match status" value="1"/>
</dbReference>
<protein>
    <recommendedName>
        <fullName evidence="3">histidine kinase</fullName>
        <ecNumber evidence="3">2.7.13.3</ecNumber>
    </recommendedName>
</protein>
<dbReference type="CDD" id="cd00075">
    <property type="entry name" value="HATPase"/>
    <property type="match status" value="1"/>
</dbReference>
<dbReference type="Pfam" id="PF00512">
    <property type="entry name" value="HisKA"/>
    <property type="match status" value="1"/>
</dbReference>
<dbReference type="SMART" id="SM00388">
    <property type="entry name" value="HisKA"/>
    <property type="match status" value="1"/>
</dbReference>
<proteinExistence type="predicted"/>
<keyword evidence="9" id="KW-0902">Two-component regulatory system</keyword>
<dbReference type="GO" id="GO:0005886">
    <property type="term" value="C:plasma membrane"/>
    <property type="evidence" value="ECO:0007669"/>
    <property type="project" value="TreeGrafter"/>
</dbReference>
<evidence type="ECO:0000313" key="13">
    <source>
        <dbReference type="EMBL" id="SHI97940.1"/>
    </source>
</evidence>
<accession>A0A1M6FJM9</accession>
<dbReference type="InterPro" id="IPR050398">
    <property type="entry name" value="HssS/ArlS-like"/>
</dbReference>
<gene>
    <name evidence="13" type="ORF">SAMN05444401_1971</name>
</gene>
<dbReference type="Proteomes" id="UP000184080">
    <property type="component" value="Unassembled WGS sequence"/>
</dbReference>
<dbReference type="Gene3D" id="1.10.287.130">
    <property type="match status" value="1"/>
</dbReference>
<dbReference type="EMBL" id="FQZO01000002">
    <property type="protein sequence ID" value="SHI97940.1"/>
    <property type="molecule type" value="Genomic_DNA"/>
</dbReference>
<organism evidence="13 14">
    <name type="scientific">Clostridium amylolyticum</name>
    <dbReference type="NCBI Taxonomy" id="1121298"/>
    <lineage>
        <taxon>Bacteria</taxon>
        <taxon>Bacillati</taxon>
        <taxon>Bacillota</taxon>
        <taxon>Clostridia</taxon>
        <taxon>Eubacteriales</taxon>
        <taxon>Clostridiaceae</taxon>
        <taxon>Clostridium</taxon>
    </lineage>
</organism>
<dbReference type="InterPro" id="IPR003661">
    <property type="entry name" value="HisK_dim/P_dom"/>
</dbReference>
<dbReference type="AlphaFoldDB" id="A0A1M6FJM9"/>
<keyword evidence="4" id="KW-0597">Phosphoprotein</keyword>
<evidence type="ECO:0000256" key="10">
    <source>
        <dbReference type="ARBA" id="ARBA00023136"/>
    </source>
</evidence>
<keyword evidence="8 11" id="KW-1133">Transmembrane helix</keyword>
<reference evidence="13 14" key="1">
    <citation type="submission" date="2016-11" db="EMBL/GenBank/DDBJ databases">
        <authorList>
            <person name="Jaros S."/>
            <person name="Januszkiewicz K."/>
            <person name="Wedrychowicz H."/>
        </authorList>
    </citation>
    <scope>NUCLEOTIDE SEQUENCE [LARGE SCALE GENOMIC DNA]</scope>
    <source>
        <strain evidence="13 14">DSM 21864</strain>
    </source>
</reference>
<evidence type="ECO:0000256" key="4">
    <source>
        <dbReference type="ARBA" id="ARBA00022553"/>
    </source>
</evidence>
<evidence type="ECO:0000256" key="6">
    <source>
        <dbReference type="ARBA" id="ARBA00022692"/>
    </source>
</evidence>
<evidence type="ECO:0000259" key="12">
    <source>
        <dbReference type="PROSITE" id="PS50109"/>
    </source>
</evidence>
<feature type="transmembrane region" description="Helical" evidence="11">
    <location>
        <begin position="7"/>
        <end position="29"/>
    </location>
</feature>